<evidence type="ECO:0000256" key="2">
    <source>
        <dbReference type="ARBA" id="ARBA00023125"/>
    </source>
</evidence>
<dbReference type="AlphaFoldDB" id="A0AAE4CMY3"/>
<dbReference type="EMBL" id="JAVDXW010000001">
    <property type="protein sequence ID" value="MDR7301407.1"/>
    <property type="molecule type" value="Genomic_DNA"/>
</dbReference>
<dbReference type="InterPro" id="IPR001647">
    <property type="entry name" value="HTH_TetR"/>
</dbReference>
<evidence type="ECO:0000256" key="1">
    <source>
        <dbReference type="ARBA" id="ARBA00023015"/>
    </source>
</evidence>
<dbReference type="PANTHER" id="PTHR30055:SF238">
    <property type="entry name" value="MYCOFACTOCIN BIOSYNTHESIS TRANSCRIPTIONAL REGULATOR MFTR-RELATED"/>
    <property type="match status" value="1"/>
</dbReference>
<feature type="DNA-binding region" description="H-T-H motif" evidence="4">
    <location>
        <begin position="44"/>
        <end position="63"/>
    </location>
</feature>
<dbReference type="PROSITE" id="PS01081">
    <property type="entry name" value="HTH_TETR_1"/>
    <property type="match status" value="1"/>
</dbReference>
<dbReference type="PANTHER" id="PTHR30055">
    <property type="entry name" value="HTH-TYPE TRANSCRIPTIONAL REGULATOR RUTR"/>
    <property type="match status" value="1"/>
</dbReference>
<evidence type="ECO:0000313" key="6">
    <source>
        <dbReference type="EMBL" id="MDR7301407.1"/>
    </source>
</evidence>
<dbReference type="PROSITE" id="PS50977">
    <property type="entry name" value="HTH_TETR_2"/>
    <property type="match status" value="1"/>
</dbReference>
<keyword evidence="1" id="KW-0805">Transcription regulation</keyword>
<sequence length="224" mass="25047">MTAHTSETGDRTLPLRERKKLRTRRELADAALTLFTERGFDATTLDELVDAVEVSKRTFFRYFSSKEEVAMAAEAELWDTYVAVFADREIHGPALTTLREALSAAILNLGDDWEQRFMTARWLAARTPALRDHSLLSSITVQRRLVDELEAKLGGDSREDVRLRLLGELALSAWRCGASNWVRANRESWTHGGDHGGRTALVRHVEEAFDALPASLALSTPDGP</sequence>
<feature type="domain" description="HTH tetR-type" evidence="5">
    <location>
        <begin position="21"/>
        <end position="81"/>
    </location>
</feature>
<organism evidence="6 7">
    <name type="scientific">Haloactinomyces albus</name>
    <dbReference type="NCBI Taxonomy" id="1352928"/>
    <lineage>
        <taxon>Bacteria</taxon>
        <taxon>Bacillati</taxon>
        <taxon>Actinomycetota</taxon>
        <taxon>Actinomycetes</taxon>
        <taxon>Actinopolysporales</taxon>
        <taxon>Actinopolysporaceae</taxon>
        <taxon>Haloactinomyces</taxon>
    </lineage>
</organism>
<evidence type="ECO:0000256" key="4">
    <source>
        <dbReference type="PROSITE-ProRule" id="PRU00335"/>
    </source>
</evidence>
<dbReference type="Gene3D" id="1.10.357.10">
    <property type="entry name" value="Tetracycline Repressor, domain 2"/>
    <property type="match status" value="1"/>
</dbReference>
<dbReference type="GO" id="GO:0003700">
    <property type="term" value="F:DNA-binding transcription factor activity"/>
    <property type="evidence" value="ECO:0007669"/>
    <property type="project" value="TreeGrafter"/>
</dbReference>
<dbReference type="Pfam" id="PF00440">
    <property type="entry name" value="TetR_N"/>
    <property type="match status" value="1"/>
</dbReference>
<dbReference type="SUPFAM" id="SSF46689">
    <property type="entry name" value="Homeodomain-like"/>
    <property type="match status" value="1"/>
</dbReference>
<keyword evidence="2 4" id="KW-0238">DNA-binding</keyword>
<keyword evidence="7" id="KW-1185">Reference proteome</keyword>
<name>A0AAE4CMY3_9ACTN</name>
<dbReference type="GO" id="GO:0000976">
    <property type="term" value="F:transcription cis-regulatory region binding"/>
    <property type="evidence" value="ECO:0007669"/>
    <property type="project" value="TreeGrafter"/>
</dbReference>
<keyword evidence="3" id="KW-0804">Transcription</keyword>
<evidence type="ECO:0000259" key="5">
    <source>
        <dbReference type="PROSITE" id="PS50977"/>
    </source>
</evidence>
<dbReference type="Proteomes" id="UP001180845">
    <property type="component" value="Unassembled WGS sequence"/>
</dbReference>
<proteinExistence type="predicted"/>
<dbReference type="InterPro" id="IPR023772">
    <property type="entry name" value="DNA-bd_HTH_TetR-type_CS"/>
</dbReference>
<dbReference type="PRINTS" id="PR00455">
    <property type="entry name" value="HTHTETR"/>
</dbReference>
<protein>
    <submittedName>
        <fullName evidence="6">AcrR family transcriptional regulator</fullName>
    </submittedName>
</protein>
<dbReference type="RefSeq" id="WP_310271835.1">
    <property type="nucleotide sequence ID" value="NZ_JAVDXW010000001.1"/>
</dbReference>
<dbReference type="InterPro" id="IPR050109">
    <property type="entry name" value="HTH-type_TetR-like_transc_reg"/>
</dbReference>
<gene>
    <name evidence="6" type="ORF">JOF55_001588</name>
</gene>
<comment type="caution">
    <text evidence="6">The sequence shown here is derived from an EMBL/GenBank/DDBJ whole genome shotgun (WGS) entry which is preliminary data.</text>
</comment>
<dbReference type="InterPro" id="IPR009057">
    <property type="entry name" value="Homeodomain-like_sf"/>
</dbReference>
<evidence type="ECO:0000313" key="7">
    <source>
        <dbReference type="Proteomes" id="UP001180845"/>
    </source>
</evidence>
<evidence type="ECO:0000256" key="3">
    <source>
        <dbReference type="ARBA" id="ARBA00023163"/>
    </source>
</evidence>
<reference evidence="6" key="1">
    <citation type="submission" date="2023-07" db="EMBL/GenBank/DDBJ databases">
        <title>Sequencing the genomes of 1000 actinobacteria strains.</title>
        <authorList>
            <person name="Klenk H.-P."/>
        </authorList>
    </citation>
    <scope>NUCLEOTIDE SEQUENCE</scope>
    <source>
        <strain evidence="6">DSM 45977</strain>
    </source>
</reference>
<accession>A0AAE4CMY3</accession>